<proteinExistence type="predicted"/>
<evidence type="ECO:0000313" key="5">
    <source>
        <dbReference type="Proteomes" id="UP000605427"/>
    </source>
</evidence>
<dbReference type="CDD" id="cd04301">
    <property type="entry name" value="NAT_SF"/>
    <property type="match status" value="1"/>
</dbReference>
<sequence>MKIRYLTTLDSISESDLAEGFFEGWPDPPSYPNFIRLLHGSSHVVLAVEESSGKVVGFINALSDGVLSAYIPLLEVIPMYQGNGIGQELVRRMLELLNGHYMIDLMCDAELGGFYEKIGMHPSGGMILRNYKNQSGM</sequence>
<dbReference type="InterPro" id="IPR045039">
    <property type="entry name" value="NSI-like"/>
</dbReference>
<dbReference type="SUPFAM" id="SSF55729">
    <property type="entry name" value="Acyl-CoA N-acyltransferases (Nat)"/>
    <property type="match status" value="1"/>
</dbReference>
<gene>
    <name evidence="4" type="ORF">GCM10007362_25820</name>
</gene>
<dbReference type="PANTHER" id="PTHR43626:SF4">
    <property type="entry name" value="GCN5-RELATED N-ACETYLTRANSFERASE 2, CHLOROPLASTIC"/>
    <property type="match status" value="1"/>
</dbReference>
<organism evidence="4 5">
    <name type="scientific">Saccharibacillus endophyticus</name>
    <dbReference type="NCBI Taxonomy" id="2060666"/>
    <lineage>
        <taxon>Bacteria</taxon>
        <taxon>Bacillati</taxon>
        <taxon>Bacillota</taxon>
        <taxon>Bacilli</taxon>
        <taxon>Bacillales</taxon>
        <taxon>Paenibacillaceae</taxon>
        <taxon>Saccharibacillus</taxon>
    </lineage>
</organism>
<dbReference type="Proteomes" id="UP000605427">
    <property type="component" value="Unassembled WGS sequence"/>
</dbReference>
<evidence type="ECO:0000256" key="1">
    <source>
        <dbReference type="ARBA" id="ARBA00022679"/>
    </source>
</evidence>
<dbReference type="Gene3D" id="3.40.630.30">
    <property type="match status" value="1"/>
</dbReference>
<dbReference type="InterPro" id="IPR016181">
    <property type="entry name" value="Acyl_CoA_acyltransferase"/>
</dbReference>
<dbReference type="PANTHER" id="PTHR43626">
    <property type="entry name" value="ACYL-COA N-ACYLTRANSFERASE"/>
    <property type="match status" value="1"/>
</dbReference>
<dbReference type="Pfam" id="PF00583">
    <property type="entry name" value="Acetyltransf_1"/>
    <property type="match status" value="1"/>
</dbReference>
<dbReference type="RefSeq" id="WP_172243983.1">
    <property type="nucleotide sequence ID" value="NZ_BMDD01000003.1"/>
</dbReference>
<evidence type="ECO:0000256" key="2">
    <source>
        <dbReference type="ARBA" id="ARBA00023315"/>
    </source>
</evidence>
<accession>A0ABQ1ZU01</accession>
<keyword evidence="1" id="KW-0808">Transferase</keyword>
<feature type="domain" description="N-acetyltransferase" evidence="3">
    <location>
        <begin position="1"/>
        <end position="137"/>
    </location>
</feature>
<evidence type="ECO:0000259" key="3">
    <source>
        <dbReference type="PROSITE" id="PS51186"/>
    </source>
</evidence>
<dbReference type="InterPro" id="IPR000182">
    <property type="entry name" value="GNAT_dom"/>
</dbReference>
<protein>
    <submittedName>
        <fullName evidence="4">N-acetyltransferase</fullName>
    </submittedName>
</protein>
<dbReference type="PROSITE" id="PS51186">
    <property type="entry name" value="GNAT"/>
    <property type="match status" value="1"/>
</dbReference>
<reference evidence="5" key="1">
    <citation type="journal article" date="2019" name="Int. J. Syst. Evol. Microbiol.">
        <title>The Global Catalogue of Microorganisms (GCM) 10K type strain sequencing project: providing services to taxonomists for standard genome sequencing and annotation.</title>
        <authorList>
            <consortium name="The Broad Institute Genomics Platform"/>
            <consortium name="The Broad Institute Genome Sequencing Center for Infectious Disease"/>
            <person name="Wu L."/>
            <person name="Ma J."/>
        </authorList>
    </citation>
    <scope>NUCLEOTIDE SEQUENCE [LARGE SCALE GENOMIC DNA]</scope>
    <source>
        <strain evidence="5">CCM 8702</strain>
    </source>
</reference>
<keyword evidence="5" id="KW-1185">Reference proteome</keyword>
<dbReference type="EMBL" id="BMDD01000003">
    <property type="protein sequence ID" value="GGH79273.1"/>
    <property type="molecule type" value="Genomic_DNA"/>
</dbReference>
<name>A0ABQ1ZU01_9BACL</name>
<comment type="caution">
    <text evidence="4">The sequence shown here is derived from an EMBL/GenBank/DDBJ whole genome shotgun (WGS) entry which is preliminary data.</text>
</comment>
<keyword evidence="2" id="KW-0012">Acyltransferase</keyword>
<evidence type="ECO:0000313" key="4">
    <source>
        <dbReference type="EMBL" id="GGH79273.1"/>
    </source>
</evidence>